<gene>
    <name evidence="1" type="ORF">FAEPRAM212_00242</name>
</gene>
<sequence length="41" mass="4726">MMLTRGFVMAGPPFLTTKFEYYYYHTPAAPGLQERRTVAVL</sequence>
<dbReference type="EMBL" id="ABED02000014">
    <property type="protein sequence ID" value="EDP22933.1"/>
    <property type="molecule type" value="Genomic_DNA"/>
</dbReference>
<reference evidence="1 2" key="1">
    <citation type="submission" date="2007-09" db="EMBL/GenBank/DDBJ databases">
        <title>Draft genome sequence of Faecalibacterium prausnitzii M21/2.</title>
        <authorList>
            <person name="Sudarsanam P."/>
            <person name="Ley R."/>
            <person name="Guruge J."/>
            <person name="Turnbaugh P.J."/>
            <person name="Mahowald M."/>
            <person name="Liep D."/>
            <person name="Gordon J."/>
        </authorList>
    </citation>
    <scope>NUCLEOTIDE SEQUENCE [LARGE SCALE GENOMIC DNA]</scope>
    <source>
        <strain evidence="1 2">M21/2</strain>
    </source>
</reference>
<dbReference type="AlphaFoldDB" id="A8S6L9"/>
<comment type="caution">
    <text evidence="1">The sequence shown here is derived from an EMBL/GenBank/DDBJ whole genome shotgun (WGS) entry which is preliminary data.</text>
</comment>
<protein>
    <submittedName>
        <fullName evidence="1">Uncharacterized protein</fullName>
    </submittedName>
</protein>
<reference evidence="1 2" key="2">
    <citation type="submission" date="2007-09" db="EMBL/GenBank/DDBJ databases">
        <authorList>
            <person name="Fulton L."/>
            <person name="Clifton S."/>
            <person name="Fulton B."/>
            <person name="Xu J."/>
            <person name="Minx P."/>
            <person name="Pepin K.H."/>
            <person name="Johnson M."/>
            <person name="Thiruvilangam P."/>
            <person name="Bhonagiri V."/>
            <person name="Nash W.E."/>
            <person name="Mardis E.R."/>
            <person name="Wilson R.K."/>
        </authorList>
    </citation>
    <scope>NUCLEOTIDE SEQUENCE [LARGE SCALE GENOMIC DNA]</scope>
    <source>
        <strain evidence="1 2">M21/2</strain>
    </source>
</reference>
<organism evidence="1 2">
    <name type="scientific">Faecalibacterium prausnitzii M21/2</name>
    <dbReference type="NCBI Taxonomy" id="411485"/>
    <lineage>
        <taxon>Bacteria</taxon>
        <taxon>Bacillati</taxon>
        <taxon>Bacillota</taxon>
        <taxon>Clostridia</taxon>
        <taxon>Eubacteriales</taxon>
        <taxon>Oscillospiraceae</taxon>
        <taxon>Faecalibacterium</taxon>
    </lineage>
</organism>
<accession>A8S6L9</accession>
<evidence type="ECO:0000313" key="2">
    <source>
        <dbReference type="Proteomes" id="UP000005945"/>
    </source>
</evidence>
<evidence type="ECO:0000313" key="1">
    <source>
        <dbReference type="EMBL" id="EDP22933.1"/>
    </source>
</evidence>
<name>A8S6L9_9FIRM</name>
<dbReference type="Proteomes" id="UP000005945">
    <property type="component" value="Unassembled WGS sequence"/>
</dbReference>
<dbReference type="HOGENOM" id="CLU_3270332_0_0_9"/>
<proteinExistence type="predicted"/>